<evidence type="ECO:0000313" key="2">
    <source>
        <dbReference type="Proteomes" id="UP000502433"/>
    </source>
</evidence>
<evidence type="ECO:0000313" key="1">
    <source>
        <dbReference type="EMBL" id="QJB45350.1"/>
    </source>
</evidence>
<dbReference type="RefSeq" id="WP_168696303.1">
    <property type="nucleotide sequence ID" value="NZ_CP051206.1"/>
</dbReference>
<dbReference type="AlphaFoldDB" id="A0A6H2C220"/>
<dbReference type="EMBL" id="CP051206">
    <property type="protein sequence ID" value="QJB45350.1"/>
    <property type="molecule type" value="Genomic_DNA"/>
</dbReference>
<name>A0A6H2C220_DOLFA</name>
<protein>
    <submittedName>
        <fullName evidence="1">Uncharacterized protein</fullName>
    </submittedName>
</protein>
<dbReference type="Proteomes" id="UP000502433">
    <property type="component" value="Chromosome"/>
</dbReference>
<organism evidence="1 2">
    <name type="scientific">Dolichospermum flos-aquae CCAP 1403/13F</name>
    <dbReference type="NCBI Taxonomy" id="315271"/>
    <lineage>
        <taxon>Bacteria</taxon>
        <taxon>Bacillati</taxon>
        <taxon>Cyanobacteriota</taxon>
        <taxon>Cyanophyceae</taxon>
        <taxon>Nostocales</taxon>
        <taxon>Aphanizomenonaceae</taxon>
        <taxon>Dolichospermum</taxon>
    </lineage>
</organism>
<proteinExistence type="predicted"/>
<reference evidence="1 2" key="1">
    <citation type="submission" date="2020-04" db="EMBL/GenBank/DDBJ databases">
        <title>Genome-Wide Identification of 5-Methylcytosine Sites in Bacterial Genomes By High-Throughput Sequencing of MspJI Restriction Fragments.</title>
        <authorList>
            <person name="Wu V."/>
        </authorList>
    </citation>
    <scope>NUCLEOTIDE SEQUENCE [LARGE SCALE GENOMIC DNA]</scope>
    <source>
        <strain evidence="1 2">CCAP 1403/13f</strain>
    </source>
</reference>
<sequence length="152" mass="17330">MVNQQQTNNSAQLENLTEALAAARNMQQDWLNYGLNFVHIYVEDVEGDWLETWGDDEISNPLFDSIKDFLVSDDDAAIKIRNYVGDTSLFDLAVDLEECLRISRENDKISAVKDVLVSDIDLDIDNLELLDLASYFVNKCCHKNSEPRIVEV</sequence>
<accession>A0A6H2C220</accession>
<reference evidence="1 2" key="2">
    <citation type="submission" date="2020-04" db="EMBL/GenBank/DDBJ databases">
        <authorList>
            <person name="Fomenkov A."/>
            <person name="Anton B.P."/>
            <person name="Roberts R.J."/>
        </authorList>
    </citation>
    <scope>NUCLEOTIDE SEQUENCE [LARGE SCALE GENOMIC DNA]</scope>
    <source>
        <strain evidence="1 2">CCAP 1403/13f</strain>
    </source>
</reference>
<dbReference type="KEGG" id="dfs:HGD76_15390"/>
<gene>
    <name evidence="1" type="ORF">HGD76_15390</name>
</gene>